<dbReference type="SUPFAM" id="SSF53098">
    <property type="entry name" value="Ribonuclease H-like"/>
    <property type="match status" value="1"/>
</dbReference>
<accession>A0A2U1JHA6</accession>
<evidence type="ECO:0000313" key="2">
    <source>
        <dbReference type="EMBL" id="PWA04405.1"/>
    </source>
</evidence>
<protein>
    <submittedName>
        <fullName evidence="2">Transposase</fullName>
    </submittedName>
</protein>
<feature type="non-terminal residue" evidence="2">
    <location>
        <position position="1"/>
    </location>
</feature>
<gene>
    <name evidence="2" type="ORF">DCC39_18910</name>
</gene>
<dbReference type="Pfam" id="PF01609">
    <property type="entry name" value="DDE_Tnp_1"/>
    <property type="match status" value="1"/>
</dbReference>
<organism evidence="2 3">
    <name type="scientific">Pueribacillus theae</name>
    <dbReference type="NCBI Taxonomy" id="2171751"/>
    <lineage>
        <taxon>Bacteria</taxon>
        <taxon>Bacillati</taxon>
        <taxon>Bacillota</taxon>
        <taxon>Bacilli</taxon>
        <taxon>Bacillales</taxon>
        <taxon>Bacillaceae</taxon>
        <taxon>Pueribacillus</taxon>
    </lineage>
</organism>
<dbReference type="GO" id="GO:0003677">
    <property type="term" value="F:DNA binding"/>
    <property type="evidence" value="ECO:0007669"/>
    <property type="project" value="InterPro"/>
</dbReference>
<reference evidence="2 3" key="1">
    <citation type="submission" date="2018-04" db="EMBL/GenBank/DDBJ databases">
        <title>Camelliibacillus theae gen. nov., sp. nov., isolated from Pu'er tea.</title>
        <authorList>
            <person name="Niu L."/>
        </authorList>
    </citation>
    <scope>NUCLEOTIDE SEQUENCE [LARGE SCALE GENOMIC DNA]</scope>
    <source>
        <strain evidence="2 3">T8</strain>
    </source>
</reference>
<dbReference type="GO" id="GO:0006313">
    <property type="term" value="P:DNA transposition"/>
    <property type="evidence" value="ECO:0007669"/>
    <property type="project" value="InterPro"/>
</dbReference>
<dbReference type="PANTHER" id="PTHR34614:SF2">
    <property type="entry name" value="TRANSPOSASE IS4-LIKE DOMAIN-CONTAINING PROTEIN"/>
    <property type="match status" value="1"/>
</dbReference>
<dbReference type="GO" id="GO:0004803">
    <property type="term" value="F:transposase activity"/>
    <property type="evidence" value="ECO:0007669"/>
    <property type="project" value="InterPro"/>
</dbReference>
<comment type="caution">
    <text evidence="2">The sequence shown here is derived from an EMBL/GenBank/DDBJ whole genome shotgun (WGS) entry which is preliminary data.</text>
</comment>
<dbReference type="Proteomes" id="UP000245998">
    <property type="component" value="Unassembled WGS sequence"/>
</dbReference>
<dbReference type="AlphaFoldDB" id="A0A2U1JHA6"/>
<dbReference type="InterPro" id="IPR012337">
    <property type="entry name" value="RNaseH-like_sf"/>
</dbReference>
<evidence type="ECO:0000313" key="3">
    <source>
        <dbReference type="Proteomes" id="UP000245998"/>
    </source>
</evidence>
<dbReference type="RefSeq" id="WP_165820943.1">
    <property type="nucleotide sequence ID" value="NZ_QCZG01000112.1"/>
</dbReference>
<keyword evidence="3" id="KW-1185">Reference proteome</keyword>
<sequence length="179" mass="21070">KKRTNDPARFIDSIHVTSDGEVAEKVSHTLDQSVIQEEAKYDGFYGVCTNLEGSVEEVVQITQRRWQIEETFRILKSEMRARPVFVRKDQRIKAHFLTCFLSLLVYRILEKKLDEAFSCSSIIQTLREMRVLEYAGEGYIPTYTRTDLTDRLHEVFGFRTDTEIIEQKRMKKILKQTKK</sequence>
<name>A0A2U1JHA6_9BACI</name>
<evidence type="ECO:0000259" key="1">
    <source>
        <dbReference type="Pfam" id="PF01609"/>
    </source>
</evidence>
<dbReference type="PANTHER" id="PTHR34614">
    <property type="match status" value="1"/>
</dbReference>
<dbReference type="EMBL" id="QCZG01000112">
    <property type="protein sequence ID" value="PWA04405.1"/>
    <property type="molecule type" value="Genomic_DNA"/>
</dbReference>
<feature type="domain" description="Transposase IS4-like" evidence="1">
    <location>
        <begin position="50"/>
        <end position="104"/>
    </location>
</feature>
<proteinExistence type="predicted"/>
<dbReference type="InterPro" id="IPR002559">
    <property type="entry name" value="Transposase_11"/>
</dbReference>